<accession>A0A6J7KJI6</accession>
<dbReference type="EMBL" id="CAFBPO010000005">
    <property type="protein sequence ID" value="CAB5017537.1"/>
    <property type="molecule type" value="Genomic_DNA"/>
</dbReference>
<gene>
    <name evidence="1" type="ORF">UFOPK1824_00678</name>
    <name evidence="2" type="ORF">UFOPK2850_00507</name>
    <name evidence="3" type="ORF">UFOPK3027_00986</name>
    <name evidence="4" type="ORF">UFOPK3827_00814</name>
    <name evidence="5" type="ORF">UFOPK3982_01099</name>
    <name evidence="6" type="ORF">UFOPK4120_00647</name>
    <name evidence="7" type="ORF">UFOPK4404_01075</name>
</gene>
<dbReference type="EMBL" id="CAFAAN010000007">
    <property type="protein sequence ID" value="CAB4806099.1"/>
    <property type="molecule type" value="Genomic_DNA"/>
</dbReference>
<evidence type="ECO:0000313" key="3">
    <source>
        <dbReference type="EMBL" id="CAB4806099.1"/>
    </source>
</evidence>
<evidence type="ECO:0000313" key="7">
    <source>
        <dbReference type="EMBL" id="CAB5074694.1"/>
    </source>
</evidence>
<proteinExistence type="predicted"/>
<dbReference type="EMBL" id="CAFBNM010000006">
    <property type="protein sequence ID" value="CAB4954963.1"/>
    <property type="molecule type" value="Genomic_DNA"/>
</dbReference>
<evidence type="ECO:0000313" key="2">
    <source>
        <dbReference type="EMBL" id="CAB4752646.1"/>
    </source>
</evidence>
<evidence type="ECO:0000313" key="1">
    <source>
        <dbReference type="EMBL" id="CAB4600637.1"/>
    </source>
</evidence>
<evidence type="ECO:0000313" key="6">
    <source>
        <dbReference type="EMBL" id="CAB5017537.1"/>
    </source>
</evidence>
<reference evidence="4" key="1">
    <citation type="submission" date="2020-05" db="EMBL/GenBank/DDBJ databases">
        <authorList>
            <person name="Chiriac C."/>
            <person name="Salcher M."/>
            <person name="Ghai R."/>
            <person name="Kavagutti S V."/>
        </authorList>
    </citation>
    <scope>NUCLEOTIDE SEQUENCE</scope>
</reference>
<protein>
    <submittedName>
        <fullName evidence="4">Unannotated protein</fullName>
    </submittedName>
</protein>
<dbReference type="EMBL" id="CAEZUM010000037">
    <property type="protein sequence ID" value="CAB4600637.1"/>
    <property type="molecule type" value="Genomic_DNA"/>
</dbReference>
<dbReference type="EMBL" id="CAFBQY010000011">
    <property type="protein sequence ID" value="CAB5074694.1"/>
    <property type="molecule type" value="Genomic_DNA"/>
</dbReference>
<organism evidence="4">
    <name type="scientific">freshwater metagenome</name>
    <dbReference type="NCBI Taxonomy" id="449393"/>
    <lineage>
        <taxon>unclassified sequences</taxon>
        <taxon>metagenomes</taxon>
        <taxon>ecological metagenomes</taxon>
    </lineage>
</organism>
<sequence>MKEKPEQKQGDGPFFIEVPKPVNQMTQAEKDAFVDEILNAIDGEHN</sequence>
<name>A0A6J7KJI6_9ZZZZ</name>
<evidence type="ECO:0000313" key="5">
    <source>
        <dbReference type="EMBL" id="CAB4990172.1"/>
    </source>
</evidence>
<dbReference type="EMBL" id="CAEZZH010000004">
    <property type="protein sequence ID" value="CAB4752646.1"/>
    <property type="molecule type" value="Genomic_DNA"/>
</dbReference>
<evidence type="ECO:0000313" key="4">
    <source>
        <dbReference type="EMBL" id="CAB4954963.1"/>
    </source>
</evidence>
<dbReference type="AlphaFoldDB" id="A0A6J7KJI6"/>
<dbReference type="EMBL" id="CAFBOO010000009">
    <property type="protein sequence ID" value="CAB4990172.1"/>
    <property type="molecule type" value="Genomic_DNA"/>
</dbReference>